<dbReference type="OrthoDB" id="8785703at2759"/>
<dbReference type="PROSITE" id="PS50222">
    <property type="entry name" value="EF_HAND_2"/>
    <property type="match status" value="2"/>
</dbReference>
<dbReference type="GO" id="GO:0008270">
    <property type="term" value="F:zinc ion binding"/>
    <property type="evidence" value="ECO:0007669"/>
    <property type="project" value="UniProtKB-KW"/>
</dbReference>
<evidence type="ECO:0000313" key="6">
    <source>
        <dbReference type="EMBL" id="KAF3457820.1"/>
    </source>
</evidence>
<evidence type="ECO:0000256" key="3">
    <source>
        <dbReference type="ARBA" id="ARBA00022833"/>
    </source>
</evidence>
<dbReference type="InterPro" id="IPR011992">
    <property type="entry name" value="EF-hand-dom_pair"/>
</dbReference>
<dbReference type="InterPro" id="IPR018247">
    <property type="entry name" value="EF_Hand_1_Ca_BS"/>
</dbReference>
<evidence type="ECO:0000256" key="1">
    <source>
        <dbReference type="ARBA" id="ARBA00022723"/>
    </source>
</evidence>
<keyword evidence="3" id="KW-0862">Zinc</keyword>
<sequence length="201" mass="22800">MEEIRETAKAYYNNLTEEKKSKAKEMFLSMDLNEDGSVSASEYVKVMGEKGFKSCNNETFFEKLDKNGDGKLDFEEFMSLYYLLKSSRLVFCDGHECRAFIDGVYFTCVDCFKNASDSFDLCSSCFSNKSYTHKHSTFLDNYMLLRSINDASNKTPFATCNAYFQKKTGEEVEIFAITAEVLEGAAEIPDDCDCDCACSIM</sequence>
<gene>
    <name evidence="6" type="ORF">FNV43_RR02480</name>
</gene>
<accession>A0A8K0MU12</accession>
<dbReference type="PROSITE" id="PS00018">
    <property type="entry name" value="EF_HAND_1"/>
    <property type="match status" value="2"/>
</dbReference>
<organism evidence="6 7">
    <name type="scientific">Rhamnella rubrinervis</name>
    <dbReference type="NCBI Taxonomy" id="2594499"/>
    <lineage>
        <taxon>Eukaryota</taxon>
        <taxon>Viridiplantae</taxon>
        <taxon>Streptophyta</taxon>
        <taxon>Embryophyta</taxon>
        <taxon>Tracheophyta</taxon>
        <taxon>Spermatophyta</taxon>
        <taxon>Magnoliopsida</taxon>
        <taxon>eudicotyledons</taxon>
        <taxon>Gunneridae</taxon>
        <taxon>Pentapetalae</taxon>
        <taxon>rosids</taxon>
        <taxon>fabids</taxon>
        <taxon>Rosales</taxon>
        <taxon>Rhamnaceae</taxon>
        <taxon>rhamnoid group</taxon>
        <taxon>Rhamneae</taxon>
        <taxon>Rhamnella</taxon>
    </lineage>
</organism>
<name>A0A8K0MU12_9ROSA</name>
<dbReference type="InterPro" id="IPR002048">
    <property type="entry name" value="EF_hand_dom"/>
</dbReference>
<reference evidence="6" key="1">
    <citation type="submission" date="2020-03" db="EMBL/GenBank/DDBJ databases">
        <title>A high-quality chromosome-level genome assembly of a woody plant with both climbing and erect habits, Rhamnella rubrinervis.</title>
        <authorList>
            <person name="Lu Z."/>
            <person name="Yang Y."/>
            <person name="Zhu X."/>
            <person name="Sun Y."/>
        </authorList>
    </citation>
    <scope>NUCLEOTIDE SEQUENCE</scope>
    <source>
        <strain evidence="6">BYM</strain>
        <tissue evidence="6">Leaf</tissue>
    </source>
</reference>
<evidence type="ECO:0000259" key="5">
    <source>
        <dbReference type="PROSITE" id="PS50222"/>
    </source>
</evidence>
<dbReference type="SUPFAM" id="SSF57850">
    <property type="entry name" value="RING/U-box"/>
    <property type="match status" value="1"/>
</dbReference>
<dbReference type="Proteomes" id="UP000796880">
    <property type="component" value="Unassembled WGS sequence"/>
</dbReference>
<evidence type="ECO:0000256" key="2">
    <source>
        <dbReference type="ARBA" id="ARBA00022771"/>
    </source>
</evidence>
<dbReference type="SUPFAM" id="SSF47473">
    <property type="entry name" value="EF-hand"/>
    <property type="match status" value="1"/>
</dbReference>
<dbReference type="Pfam" id="PF13499">
    <property type="entry name" value="EF-hand_7"/>
    <property type="match status" value="1"/>
</dbReference>
<proteinExistence type="predicted"/>
<protein>
    <recommendedName>
        <fullName evidence="5">EF-hand domain-containing protein</fullName>
    </recommendedName>
</protein>
<dbReference type="Gene3D" id="3.30.60.90">
    <property type="match status" value="1"/>
</dbReference>
<dbReference type="CDD" id="cd00051">
    <property type="entry name" value="EFh"/>
    <property type="match status" value="1"/>
</dbReference>
<dbReference type="SMART" id="SM00054">
    <property type="entry name" value="EFh"/>
    <property type="match status" value="2"/>
</dbReference>
<dbReference type="InterPro" id="IPR043145">
    <property type="entry name" value="Znf_ZZ_sf"/>
</dbReference>
<evidence type="ECO:0000313" key="7">
    <source>
        <dbReference type="Proteomes" id="UP000796880"/>
    </source>
</evidence>
<feature type="domain" description="EF-hand" evidence="5">
    <location>
        <begin position="18"/>
        <end position="53"/>
    </location>
</feature>
<keyword evidence="1" id="KW-0479">Metal-binding</keyword>
<dbReference type="AlphaFoldDB" id="A0A8K0MU12"/>
<feature type="domain" description="EF-hand" evidence="5">
    <location>
        <begin position="58"/>
        <end position="87"/>
    </location>
</feature>
<comment type="caution">
    <text evidence="6">The sequence shown here is derived from an EMBL/GenBank/DDBJ whole genome shotgun (WGS) entry which is preliminary data.</text>
</comment>
<keyword evidence="4" id="KW-0106">Calcium</keyword>
<dbReference type="Gene3D" id="1.10.238.10">
    <property type="entry name" value="EF-hand"/>
    <property type="match status" value="1"/>
</dbReference>
<keyword evidence="2" id="KW-0863">Zinc-finger</keyword>
<keyword evidence="7" id="KW-1185">Reference proteome</keyword>
<evidence type="ECO:0000256" key="4">
    <source>
        <dbReference type="ARBA" id="ARBA00022837"/>
    </source>
</evidence>
<dbReference type="EMBL" id="VOIH02000001">
    <property type="protein sequence ID" value="KAF3457820.1"/>
    <property type="molecule type" value="Genomic_DNA"/>
</dbReference>
<dbReference type="GO" id="GO:0005509">
    <property type="term" value="F:calcium ion binding"/>
    <property type="evidence" value="ECO:0007669"/>
    <property type="project" value="InterPro"/>
</dbReference>